<proteinExistence type="predicted"/>
<organism evidence="2 3">
    <name type="scientific">Thioalkalivibrio halophilus</name>
    <dbReference type="NCBI Taxonomy" id="252474"/>
    <lineage>
        <taxon>Bacteria</taxon>
        <taxon>Pseudomonadati</taxon>
        <taxon>Pseudomonadota</taxon>
        <taxon>Gammaproteobacteria</taxon>
        <taxon>Chromatiales</taxon>
        <taxon>Ectothiorhodospiraceae</taxon>
        <taxon>Thioalkalivibrio</taxon>
    </lineage>
</organism>
<keyword evidence="1" id="KW-0812">Transmembrane</keyword>
<dbReference type="Pfam" id="PF12321">
    <property type="entry name" value="DUF3634"/>
    <property type="match status" value="1"/>
</dbReference>
<protein>
    <recommendedName>
        <fullName evidence="4">DUF3634 domain-containing protein</fullName>
    </recommendedName>
</protein>
<keyword evidence="1" id="KW-0472">Membrane</keyword>
<feature type="transmembrane region" description="Helical" evidence="1">
    <location>
        <begin position="6"/>
        <end position="31"/>
    </location>
</feature>
<accession>A0A1V2ZVB9</accession>
<evidence type="ECO:0008006" key="4">
    <source>
        <dbReference type="Google" id="ProtNLM"/>
    </source>
</evidence>
<dbReference type="STRING" id="252474.B1A74_12920"/>
<evidence type="ECO:0000256" key="1">
    <source>
        <dbReference type="SAM" id="Phobius"/>
    </source>
</evidence>
<evidence type="ECO:0000313" key="3">
    <source>
        <dbReference type="Proteomes" id="UP000189177"/>
    </source>
</evidence>
<evidence type="ECO:0000313" key="2">
    <source>
        <dbReference type="EMBL" id="OOC09077.1"/>
    </source>
</evidence>
<dbReference type="Proteomes" id="UP000189177">
    <property type="component" value="Unassembled WGS sequence"/>
</dbReference>
<name>A0A1V2ZVB9_9GAMM</name>
<dbReference type="InterPro" id="IPR022090">
    <property type="entry name" value="DUF3634"/>
</dbReference>
<dbReference type="AlphaFoldDB" id="A0A1V2ZVB9"/>
<sequence length="111" mass="12504">MFIAFVLMIGFLIIAAVLLVWQVSILFSVVIGEDGSVHTTRGDPPRNFLHAVREVVSRHGLQGGRITAVRGRDGVRVRCSRRVPEEARAHLQAAAERVKVGRRRRGRKKRR</sequence>
<keyword evidence="1" id="KW-1133">Transmembrane helix</keyword>
<reference evidence="2 3" key="1">
    <citation type="submission" date="2017-02" db="EMBL/GenBank/DDBJ databases">
        <title>Genomic diversity within the haloalkaliphilic genus Thioalkalivibrio.</title>
        <authorList>
            <person name="Ahn A.-C."/>
            <person name="Meier-Kolthoff J."/>
            <person name="Overmars L."/>
            <person name="Richter M."/>
            <person name="Woyke T."/>
            <person name="Sorokin D.Y."/>
            <person name="Muyzer G."/>
        </authorList>
    </citation>
    <scope>NUCLEOTIDE SEQUENCE [LARGE SCALE GENOMIC DNA]</scope>
    <source>
        <strain evidence="2 3">HL17</strain>
    </source>
</reference>
<dbReference type="EMBL" id="MUZR01000065">
    <property type="protein sequence ID" value="OOC09077.1"/>
    <property type="molecule type" value="Genomic_DNA"/>
</dbReference>
<gene>
    <name evidence="2" type="ORF">B1A74_12920</name>
</gene>
<comment type="caution">
    <text evidence="2">The sequence shown here is derived from an EMBL/GenBank/DDBJ whole genome shotgun (WGS) entry which is preliminary data.</text>
</comment>
<keyword evidence="3" id="KW-1185">Reference proteome</keyword>